<organism evidence="4 5">
    <name type="scientific">Exocentrus adspersus</name>
    <dbReference type="NCBI Taxonomy" id="1586481"/>
    <lineage>
        <taxon>Eukaryota</taxon>
        <taxon>Metazoa</taxon>
        <taxon>Ecdysozoa</taxon>
        <taxon>Arthropoda</taxon>
        <taxon>Hexapoda</taxon>
        <taxon>Insecta</taxon>
        <taxon>Pterygota</taxon>
        <taxon>Neoptera</taxon>
        <taxon>Endopterygota</taxon>
        <taxon>Coleoptera</taxon>
        <taxon>Polyphaga</taxon>
        <taxon>Cucujiformia</taxon>
        <taxon>Chrysomeloidea</taxon>
        <taxon>Cerambycidae</taxon>
        <taxon>Lamiinae</taxon>
        <taxon>Acanthocinini</taxon>
        <taxon>Exocentrus</taxon>
    </lineage>
</organism>
<comment type="caution">
    <text evidence="4">The sequence shown here is derived from an EMBL/GenBank/DDBJ whole genome shotgun (WGS) entry which is preliminary data.</text>
</comment>
<evidence type="ECO:0000313" key="4">
    <source>
        <dbReference type="EMBL" id="KAJ8911287.1"/>
    </source>
</evidence>
<dbReference type="EMBL" id="JANEYG010000203">
    <property type="protein sequence ID" value="KAJ8911287.1"/>
    <property type="molecule type" value="Genomic_DNA"/>
</dbReference>
<accession>A0AAV8VBD0</accession>
<feature type="coiled-coil region" evidence="2">
    <location>
        <begin position="424"/>
        <end position="490"/>
    </location>
</feature>
<dbReference type="AlphaFoldDB" id="A0AAV8VBD0"/>
<gene>
    <name evidence="4" type="ORF">NQ315_015290</name>
</gene>
<feature type="coiled-coil region" evidence="2">
    <location>
        <begin position="102"/>
        <end position="161"/>
    </location>
</feature>
<dbReference type="PANTHER" id="PTHR21694">
    <property type="entry name" value="COILED-COIL DOMAIN-CONTAINING PROTEIN 63"/>
    <property type="match status" value="1"/>
</dbReference>
<keyword evidence="5" id="KW-1185">Reference proteome</keyword>
<feature type="coiled-coil region" evidence="2">
    <location>
        <begin position="185"/>
        <end position="222"/>
    </location>
</feature>
<name>A0AAV8VBD0_9CUCU</name>
<protein>
    <recommendedName>
        <fullName evidence="3">ODAD1 central coiled coil region domain-containing protein</fullName>
    </recommendedName>
</protein>
<sequence length="561" mass="66195">MHVLRVGTAGSFLSLQQRQKKKNRLFIFGRGNKQIKNIRVSFTRINYVFGHLTGLFRSFLAFTGTVSSTCYRECENLEGRFYSANPLYRNISEMNQPKPAGSATDKEMITMAEEELARLQRQLRIMEEDRVAFSDETKSKLEKQRKIIQTLKKEKQKILEDITVATCTNQKRKDLKLTNQIYKLLEEYERYCKLVQEEKDNMKELEVQIKKLEQEIRNMKPKSAVTEEDYRYRLTSGQQAVKTLQNRLDNAVKRFCALLTENKSLREDIDHLLKEMNHYNLVWEKLIKDFNSGKKYMVDLIEQATLAFDQREEWCSKLEALKKRAQNDFVAHSEEMREVQRQLDHDLTLREFLVVKGQRRILRDLEEKERMRKELEVQNLENQLQVYQDTLKQIQQFCQEEDTHRIASQFVKQEEENFALFNYVNELNHEIESLNITLADLKEKIEEQVELSQARAKERQATVKSLEEDFKETLRKADEDEDAVKKAQNELHDVLSGIENIFTLLNCDRGPILELLGATSGISLYNVKIYLGTIEKRISAIITKMLTQLKRFRKEEITNFI</sequence>
<evidence type="ECO:0000256" key="1">
    <source>
        <dbReference type="ARBA" id="ARBA00023054"/>
    </source>
</evidence>
<feature type="coiled-coil region" evidence="2">
    <location>
        <begin position="322"/>
        <end position="397"/>
    </location>
</feature>
<keyword evidence="1 2" id="KW-0175">Coiled coil</keyword>
<evidence type="ECO:0000259" key="3">
    <source>
        <dbReference type="Pfam" id="PF21773"/>
    </source>
</evidence>
<dbReference type="PANTHER" id="PTHR21694:SF18">
    <property type="entry name" value="COILED-COIL DOMAIN-CONTAINING PROTEIN 63"/>
    <property type="match status" value="1"/>
</dbReference>
<feature type="domain" description="ODAD1 central coiled coil region" evidence="3">
    <location>
        <begin position="238"/>
        <end position="517"/>
    </location>
</feature>
<dbReference type="Proteomes" id="UP001159042">
    <property type="component" value="Unassembled WGS sequence"/>
</dbReference>
<evidence type="ECO:0000256" key="2">
    <source>
        <dbReference type="SAM" id="Coils"/>
    </source>
</evidence>
<dbReference type="InterPro" id="IPR051876">
    <property type="entry name" value="ODA-DC/CCD"/>
</dbReference>
<reference evidence="4 5" key="1">
    <citation type="journal article" date="2023" name="Insect Mol. Biol.">
        <title>Genome sequencing provides insights into the evolution of gene families encoding plant cell wall-degrading enzymes in longhorned beetles.</title>
        <authorList>
            <person name="Shin N.R."/>
            <person name="Okamura Y."/>
            <person name="Kirsch R."/>
            <person name="Pauchet Y."/>
        </authorList>
    </citation>
    <scope>NUCLEOTIDE SEQUENCE [LARGE SCALE GENOMIC DNA]</scope>
    <source>
        <strain evidence="4">EAD_L_NR</strain>
    </source>
</reference>
<proteinExistence type="predicted"/>
<dbReference type="Pfam" id="PF21773">
    <property type="entry name" value="ODAD1_CC"/>
    <property type="match status" value="1"/>
</dbReference>
<dbReference type="InterPro" id="IPR049258">
    <property type="entry name" value="ODAD1_CC"/>
</dbReference>
<evidence type="ECO:0000313" key="5">
    <source>
        <dbReference type="Proteomes" id="UP001159042"/>
    </source>
</evidence>